<comment type="caution">
    <text evidence="6">The sequence shown here is derived from an EMBL/GenBank/DDBJ whole genome shotgun (WGS) entry which is preliminary data.</text>
</comment>
<dbReference type="AlphaFoldDB" id="A0A9P0QVC0"/>
<evidence type="ECO:0000256" key="1">
    <source>
        <dbReference type="ARBA" id="ARBA00022574"/>
    </source>
</evidence>
<keyword evidence="7" id="KW-1185">Reference proteome</keyword>
<comment type="similarity">
    <text evidence="4">Belongs to the WD repeat PAAF1/RPN14 family.</text>
</comment>
<dbReference type="PANTHER" id="PTHR19857:SF19">
    <property type="entry name" value="26S PROTEASOME REGULATORY SUBUNIT RPN14"/>
    <property type="match status" value="1"/>
</dbReference>
<protein>
    <submittedName>
        <fullName evidence="6">26S proteasome regulatory subunit Rpn14p</fullName>
    </submittedName>
</protein>
<dbReference type="OrthoDB" id="10257301at2759"/>
<name>A0A9P0QVC0_9ASCO</name>
<feature type="repeat" description="WD" evidence="5">
    <location>
        <begin position="127"/>
        <end position="168"/>
    </location>
</feature>
<dbReference type="InterPro" id="IPR001680">
    <property type="entry name" value="WD40_rpt"/>
</dbReference>
<dbReference type="PROSITE" id="PS50082">
    <property type="entry name" value="WD_REPEATS_2"/>
    <property type="match status" value="2"/>
</dbReference>
<dbReference type="PANTHER" id="PTHR19857">
    <property type="entry name" value="MITOCHONDRIAL DIVISION PROTEIN 1-RELATED"/>
    <property type="match status" value="1"/>
</dbReference>
<reference evidence="6" key="1">
    <citation type="submission" date="2022-03" db="EMBL/GenBank/DDBJ databases">
        <authorList>
            <person name="Legras J.-L."/>
            <person name="Devillers H."/>
            <person name="Grondin C."/>
        </authorList>
    </citation>
    <scope>NUCLEOTIDE SEQUENCE</scope>
    <source>
        <strain evidence="6">CLIB 1423</strain>
    </source>
</reference>
<evidence type="ECO:0000256" key="4">
    <source>
        <dbReference type="ARBA" id="ARBA00038321"/>
    </source>
</evidence>
<dbReference type="Proteomes" id="UP000837801">
    <property type="component" value="Unassembled WGS sequence"/>
</dbReference>
<sequence length="397" mass="43505">MSIVVQSTFQNDIQYNSKEKSQPRTFWILREYGDASDEYRITVDQDGNYCSEDVKFQSISKNLYKLVINSTTTYNLHGPSNHFPFGSNPHVNITAVAVHSNLMAVGDSNGSINILNRITDKIVLTITQAHFSDITSLKFFPSGKVLISGSLDMQLKLWSVADGSNPRTLVGHKGAITGISLLGKTGRNLLSSSNDGTVKLWETGSASNLHSFKRISNLNDSATCICSYKQKEASHMQDTAEEEGESDIQTDGLHFETTGIRVYVGYESGNIQEFNVQEHSQTSVKFPQIGDSISVTALSMVSGENLVIAGYSNGVVKIWGKEKTIEYAFPEQIINIVGQERAFIVNSGGKSFKLIYNKEAEELQLDSYMIGIESVNDIACDGKFTAAGGKEGLVGFK</sequence>
<proteinExistence type="inferred from homology"/>
<dbReference type="Pfam" id="PF00400">
    <property type="entry name" value="WD40"/>
    <property type="match status" value="2"/>
</dbReference>
<gene>
    <name evidence="6" type="ORF">CLIB1423_31S00782</name>
</gene>
<dbReference type="InterPro" id="IPR036322">
    <property type="entry name" value="WD40_repeat_dom_sf"/>
</dbReference>
<dbReference type="Gene3D" id="2.130.10.10">
    <property type="entry name" value="YVTN repeat-like/Quinoprotein amine dehydrogenase"/>
    <property type="match status" value="1"/>
</dbReference>
<dbReference type="SUPFAM" id="SSF50978">
    <property type="entry name" value="WD40 repeat-like"/>
    <property type="match status" value="1"/>
</dbReference>
<evidence type="ECO:0000256" key="3">
    <source>
        <dbReference type="ARBA" id="ARBA00022942"/>
    </source>
</evidence>
<dbReference type="EMBL" id="CAKXYY010000031">
    <property type="protein sequence ID" value="CAH2355697.1"/>
    <property type="molecule type" value="Genomic_DNA"/>
</dbReference>
<dbReference type="PROSITE" id="PS50294">
    <property type="entry name" value="WD_REPEATS_REGION"/>
    <property type="match status" value="2"/>
</dbReference>
<dbReference type="InterPro" id="IPR051179">
    <property type="entry name" value="WD_repeat_multifunction"/>
</dbReference>
<dbReference type="InterPro" id="IPR015943">
    <property type="entry name" value="WD40/YVTN_repeat-like_dom_sf"/>
</dbReference>
<keyword evidence="1 5" id="KW-0853">WD repeat</keyword>
<evidence type="ECO:0000256" key="5">
    <source>
        <dbReference type="PROSITE-ProRule" id="PRU00221"/>
    </source>
</evidence>
<keyword evidence="3 6" id="KW-0647">Proteasome</keyword>
<evidence type="ECO:0000313" key="6">
    <source>
        <dbReference type="EMBL" id="CAH2355697.1"/>
    </source>
</evidence>
<organism evidence="6 7">
    <name type="scientific">[Candida] railenensis</name>
    <dbReference type="NCBI Taxonomy" id="45579"/>
    <lineage>
        <taxon>Eukaryota</taxon>
        <taxon>Fungi</taxon>
        <taxon>Dikarya</taxon>
        <taxon>Ascomycota</taxon>
        <taxon>Saccharomycotina</taxon>
        <taxon>Pichiomycetes</taxon>
        <taxon>Debaryomycetaceae</taxon>
        <taxon>Kurtzmaniella</taxon>
    </lineage>
</organism>
<feature type="repeat" description="WD" evidence="5">
    <location>
        <begin position="169"/>
        <end position="211"/>
    </location>
</feature>
<evidence type="ECO:0000313" key="7">
    <source>
        <dbReference type="Proteomes" id="UP000837801"/>
    </source>
</evidence>
<keyword evidence="2" id="KW-0677">Repeat</keyword>
<accession>A0A9P0QVC0</accession>
<evidence type="ECO:0000256" key="2">
    <source>
        <dbReference type="ARBA" id="ARBA00022737"/>
    </source>
</evidence>
<dbReference type="GO" id="GO:0000502">
    <property type="term" value="C:proteasome complex"/>
    <property type="evidence" value="ECO:0007669"/>
    <property type="project" value="UniProtKB-KW"/>
</dbReference>
<dbReference type="SMART" id="SM00320">
    <property type="entry name" value="WD40"/>
    <property type="match status" value="4"/>
</dbReference>